<dbReference type="InterPro" id="IPR058650">
    <property type="entry name" value="Msy1/2-like"/>
</dbReference>
<dbReference type="GeneID" id="20347769"/>
<dbReference type="Gene3D" id="2.30.30.60">
    <property type="match status" value="1"/>
</dbReference>
<evidence type="ECO:0000313" key="12">
    <source>
        <dbReference type="Proteomes" id="UP000006039"/>
    </source>
</evidence>
<feature type="compositionally biased region" description="Low complexity" evidence="7">
    <location>
        <begin position="83"/>
        <end position="93"/>
    </location>
</feature>
<dbReference type="GO" id="GO:0097038">
    <property type="term" value="C:perinuclear endoplasmic reticulum"/>
    <property type="evidence" value="ECO:0007669"/>
    <property type="project" value="EnsemblFungi"/>
</dbReference>
<dbReference type="GO" id="GO:0005509">
    <property type="term" value="F:calcium ion binding"/>
    <property type="evidence" value="ECO:0007669"/>
    <property type="project" value="InterPro"/>
</dbReference>
<feature type="transmembrane region" description="Helical" evidence="8">
    <location>
        <begin position="147"/>
        <end position="175"/>
    </location>
</feature>
<dbReference type="eggNOG" id="KOG4629">
    <property type="taxonomic scope" value="Eukaryota"/>
</dbReference>
<dbReference type="GO" id="GO:0005789">
    <property type="term" value="C:endoplasmic reticulum membrane"/>
    <property type="evidence" value="ECO:0007669"/>
    <property type="project" value="UniProtKB-SubCell"/>
</dbReference>
<accession>J3P1B4</accession>
<feature type="region of interest" description="Disordered" evidence="7">
    <location>
        <begin position="692"/>
        <end position="762"/>
    </location>
</feature>
<evidence type="ECO:0000313" key="11">
    <source>
        <dbReference type="EnsemblFungi" id="EJT77399"/>
    </source>
</evidence>
<dbReference type="PANTHER" id="PTHR31323">
    <property type="entry name" value="MECHANOSENSITIVE ION CHANNEL PROTEIN MSY2"/>
    <property type="match status" value="1"/>
</dbReference>
<dbReference type="HOGENOM" id="CLU_010480_1_0_1"/>
<evidence type="ECO:0000256" key="8">
    <source>
        <dbReference type="SAM" id="Phobius"/>
    </source>
</evidence>
<dbReference type="AlphaFoldDB" id="J3P1B4"/>
<dbReference type="GO" id="GO:0006874">
    <property type="term" value="P:intracellular calcium ion homeostasis"/>
    <property type="evidence" value="ECO:0007669"/>
    <property type="project" value="EnsemblFungi"/>
</dbReference>
<evidence type="ECO:0000256" key="5">
    <source>
        <dbReference type="ARBA" id="ARBA00023136"/>
    </source>
</evidence>
<dbReference type="GO" id="GO:0006884">
    <property type="term" value="P:cell volume homeostasis"/>
    <property type="evidence" value="ECO:0007669"/>
    <property type="project" value="EnsemblFungi"/>
</dbReference>
<feature type="transmembrane region" description="Helical" evidence="8">
    <location>
        <begin position="110"/>
        <end position="127"/>
    </location>
</feature>
<feature type="domain" description="EF-hand" evidence="9">
    <location>
        <begin position="398"/>
        <end position="433"/>
    </location>
</feature>
<feature type="region of interest" description="Disordered" evidence="7">
    <location>
        <begin position="793"/>
        <end position="878"/>
    </location>
</feature>
<feature type="transmembrane region" description="Helical" evidence="8">
    <location>
        <begin position="196"/>
        <end position="217"/>
    </location>
</feature>
<feature type="region of interest" description="Disordered" evidence="7">
    <location>
        <begin position="73"/>
        <end position="94"/>
    </location>
</feature>
<dbReference type="InterPro" id="IPR010920">
    <property type="entry name" value="LSM_dom_sf"/>
</dbReference>
<dbReference type="InterPro" id="IPR006685">
    <property type="entry name" value="MscS_channel_2nd"/>
</dbReference>
<feature type="transmembrane region" description="Helical" evidence="8">
    <location>
        <begin position="237"/>
        <end position="257"/>
    </location>
</feature>
<evidence type="ECO:0000259" key="9">
    <source>
        <dbReference type="PROSITE" id="PS50222"/>
    </source>
</evidence>
<keyword evidence="3 8" id="KW-0812">Transmembrane</keyword>
<name>J3P1B4_GAET3</name>
<reference evidence="11" key="4">
    <citation type="journal article" date="2015" name="G3 (Bethesda)">
        <title>Genome sequences of three phytopathogenic species of the Magnaporthaceae family of fungi.</title>
        <authorList>
            <person name="Okagaki L.H."/>
            <person name="Nunes C.C."/>
            <person name="Sailsbery J."/>
            <person name="Clay B."/>
            <person name="Brown D."/>
            <person name="John T."/>
            <person name="Oh Y."/>
            <person name="Young N."/>
            <person name="Fitzgerald M."/>
            <person name="Haas B.J."/>
            <person name="Zeng Q."/>
            <person name="Young S."/>
            <person name="Adiconis X."/>
            <person name="Fan L."/>
            <person name="Levin J.Z."/>
            <person name="Mitchell T.K."/>
            <person name="Okubara P.A."/>
            <person name="Farman M.L."/>
            <person name="Kohn L.M."/>
            <person name="Birren B."/>
            <person name="Ma L.-J."/>
            <person name="Dean R.A."/>
        </authorList>
    </citation>
    <scope>NUCLEOTIDE SEQUENCE</scope>
    <source>
        <strain evidence="11">R3-111a-1</strain>
    </source>
</reference>
<comment type="similarity">
    <text evidence="2 6">Belongs to the MscS (TC 1.A.23) family.</text>
</comment>
<keyword evidence="12" id="KW-1185">Reference proteome</keyword>
<reference evidence="10" key="2">
    <citation type="submission" date="2010-07" db="EMBL/GenBank/DDBJ databases">
        <authorList>
            <consortium name="The Broad Institute Genome Sequencing Platform"/>
            <consortium name="Broad Institute Genome Sequencing Center for Infectious Disease"/>
            <person name="Ma L.-J."/>
            <person name="Dead R."/>
            <person name="Young S."/>
            <person name="Zeng Q."/>
            <person name="Koehrsen M."/>
            <person name="Alvarado L."/>
            <person name="Berlin A."/>
            <person name="Chapman S.B."/>
            <person name="Chen Z."/>
            <person name="Freedman E."/>
            <person name="Gellesch M."/>
            <person name="Goldberg J."/>
            <person name="Griggs A."/>
            <person name="Gujja S."/>
            <person name="Heilman E.R."/>
            <person name="Heiman D."/>
            <person name="Hepburn T."/>
            <person name="Howarth C."/>
            <person name="Jen D."/>
            <person name="Larson L."/>
            <person name="Mehta T."/>
            <person name="Neiman D."/>
            <person name="Pearson M."/>
            <person name="Roberts A."/>
            <person name="Saif S."/>
            <person name="Shea T."/>
            <person name="Shenoy N."/>
            <person name="Sisk P."/>
            <person name="Stolte C."/>
            <person name="Sykes S."/>
            <person name="Walk T."/>
            <person name="White J."/>
            <person name="Yandava C."/>
            <person name="Haas B."/>
            <person name="Nusbaum C."/>
            <person name="Birren B."/>
        </authorList>
    </citation>
    <scope>NUCLEOTIDE SEQUENCE</scope>
    <source>
        <strain evidence="10">R3-111a-1</strain>
    </source>
</reference>
<dbReference type="InterPro" id="IPR016688">
    <property type="entry name" value="MscS-like_plants/fungi"/>
</dbReference>
<evidence type="ECO:0000256" key="7">
    <source>
        <dbReference type="SAM" id="MobiDB-lite"/>
    </source>
</evidence>
<dbReference type="PANTHER" id="PTHR31323:SF15">
    <property type="entry name" value="MECHANOSENSITIVE ION CHANNEL PROTEIN MSY1"/>
    <property type="match status" value="1"/>
</dbReference>
<evidence type="ECO:0000256" key="4">
    <source>
        <dbReference type="ARBA" id="ARBA00022989"/>
    </source>
</evidence>
<gene>
    <name evidence="11" type="primary">20347769</name>
    <name evidence="10" type="ORF">GGTG_07311</name>
</gene>
<dbReference type="EnsemblFungi" id="EJT77399">
    <property type="protein sequence ID" value="EJT77399"/>
    <property type="gene ID" value="GGTG_07311"/>
</dbReference>
<keyword evidence="6" id="KW-0256">Endoplasmic reticulum</keyword>
<reference evidence="11" key="5">
    <citation type="submission" date="2018-04" db="UniProtKB">
        <authorList>
            <consortium name="EnsemblFungi"/>
        </authorList>
    </citation>
    <scope>IDENTIFICATION</scope>
    <source>
        <strain evidence="11">R3-111a-1</strain>
    </source>
</reference>
<dbReference type="RefSeq" id="XP_009223399.1">
    <property type="nucleotide sequence ID" value="XM_009225135.1"/>
</dbReference>
<dbReference type="EMBL" id="GL385397">
    <property type="protein sequence ID" value="EJT77399.1"/>
    <property type="molecule type" value="Genomic_DNA"/>
</dbReference>
<reference evidence="10" key="3">
    <citation type="submission" date="2010-09" db="EMBL/GenBank/DDBJ databases">
        <title>Annotation of Gaeumannomyces graminis var. tritici R3-111a-1.</title>
        <authorList>
            <consortium name="The Broad Institute Genome Sequencing Platform"/>
            <person name="Ma L.-J."/>
            <person name="Dead R."/>
            <person name="Young S.K."/>
            <person name="Zeng Q."/>
            <person name="Gargeya S."/>
            <person name="Fitzgerald M."/>
            <person name="Haas B."/>
            <person name="Abouelleil A."/>
            <person name="Alvarado L."/>
            <person name="Arachchi H.M."/>
            <person name="Berlin A."/>
            <person name="Brown A."/>
            <person name="Chapman S.B."/>
            <person name="Chen Z."/>
            <person name="Dunbar C."/>
            <person name="Freedman E."/>
            <person name="Gearin G."/>
            <person name="Gellesch M."/>
            <person name="Goldberg J."/>
            <person name="Griggs A."/>
            <person name="Gujja S."/>
            <person name="Heiman D."/>
            <person name="Howarth C."/>
            <person name="Larson L."/>
            <person name="Lui A."/>
            <person name="MacDonald P.J.P."/>
            <person name="Mehta T."/>
            <person name="Montmayeur A."/>
            <person name="Murphy C."/>
            <person name="Neiman D."/>
            <person name="Pearson M."/>
            <person name="Priest M."/>
            <person name="Roberts A."/>
            <person name="Saif S."/>
            <person name="Shea T."/>
            <person name="Shenoy N."/>
            <person name="Sisk P."/>
            <person name="Stolte C."/>
            <person name="Sykes S."/>
            <person name="Yandava C."/>
            <person name="Wortman J."/>
            <person name="Nusbaum C."/>
            <person name="Birren B."/>
        </authorList>
    </citation>
    <scope>NUCLEOTIDE SEQUENCE</scope>
    <source>
        <strain evidence="10">R3-111a-1</strain>
    </source>
</reference>
<dbReference type="Pfam" id="PF00924">
    <property type="entry name" value="MS_channel_2nd"/>
    <property type="match status" value="1"/>
</dbReference>
<comment type="subcellular location">
    <subcellularLocation>
        <location evidence="1">Endomembrane system</location>
        <topology evidence="1">Multi-pass membrane protein</topology>
    </subcellularLocation>
    <subcellularLocation>
        <location evidence="6">Endoplasmic reticulum membrane</location>
    </subcellularLocation>
</comment>
<dbReference type="PIRSF" id="PIRSF017209">
    <property type="entry name" value="Memb_At2g17000_prd"/>
    <property type="match status" value="1"/>
</dbReference>
<evidence type="ECO:0000256" key="2">
    <source>
        <dbReference type="ARBA" id="ARBA00008017"/>
    </source>
</evidence>
<dbReference type="PROSITE" id="PS50222">
    <property type="entry name" value="EF_HAND_2"/>
    <property type="match status" value="1"/>
</dbReference>
<dbReference type="Gene3D" id="1.10.238.10">
    <property type="entry name" value="EF-hand"/>
    <property type="match status" value="1"/>
</dbReference>
<evidence type="ECO:0000256" key="3">
    <source>
        <dbReference type="ARBA" id="ARBA00022692"/>
    </source>
</evidence>
<dbReference type="InterPro" id="IPR023408">
    <property type="entry name" value="MscS_beta-dom_sf"/>
</dbReference>
<protein>
    <recommendedName>
        <fullName evidence="6">Mechanosensitive ion channel protein</fullName>
    </recommendedName>
</protein>
<feature type="region of interest" description="Disordered" evidence="7">
    <location>
        <begin position="1"/>
        <end position="38"/>
    </location>
</feature>
<organism evidence="10">
    <name type="scientific">Gaeumannomyces tritici (strain R3-111a-1)</name>
    <name type="common">Wheat and barley take-all root rot fungus</name>
    <name type="synonym">Gaeumannomyces graminis var. tritici</name>
    <dbReference type="NCBI Taxonomy" id="644352"/>
    <lineage>
        <taxon>Eukaryota</taxon>
        <taxon>Fungi</taxon>
        <taxon>Dikarya</taxon>
        <taxon>Ascomycota</taxon>
        <taxon>Pezizomycotina</taxon>
        <taxon>Sordariomycetes</taxon>
        <taxon>Sordariomycetidae</taxon>
        <taxon>Magnaporthales</taxon>
        <taxon>Magnaporthaceae</taxon>
        <taxon>Gaeumannomyces</taxon>
    </lineage>
</organism>
<sequence length="878" mass="98213">MSTPRPPNTFNEKPMDETPLSSRDLQDDESREQANRLNDDLELLRAERYVSNQDHDLASRRSRDRRLGDIQEEDAFNQPVDEPPQTTQQKPTTANKLWTKIKKFPRIIRYFVYWAPVAGILLAPVMIDSYAFANTELAVGGYGGVLLFWFGIWLEIVWGALWASRVICAVMPYMFKFFAKAVGSSNHKKWKDVGRNLELHASLFVWMLAVLCSFLPIVNNKRAVNGGDEDRTPFVQWIDIAQKIIISLFVLSALNIVEKVLIQWIASSFHMRTYAYRIEANKRDIEFLISMYTYSRSKTDDDSVWNPTHSGGTSGDKTPMRALQQNARQAWSRFGTVANRVAGDFTGRKVLNDNHPRRVVLELLRTTPTSQTLARMLFRSMVSPDRDTLVLDDFLRVFEVEEAEACFGIFDRDLNGDISMEELELASNEIHLEKKAIAASLKDLDSVIKKLDSVFVFIILIISIIVFISILSGSAAAALGSAGTTLLGLAWMLQATAQEFLQSIIFVFVKHPFDVGDRVRVYGNTGTGMQGDDYYVQEISLLYTEFKKMEGHVVQAPNSLLNNLFILNQRRSNGLADPIELKVRFGTKNEVIEELKARMLDFVMENKRDYAPRIITEVRTIDEVWSMTFNIIFFHKSSFQNELVRLNRHNKFAAELMRQMADLGIEGPRKHQPGGARDLPFFWSNVQPPSYDSATTYPSGPAPHGGHQHPDVTSPTAGAGSSSAGGDLHHSSSSSSAPPAPAMVTPSSESFLRRRRASSRATSVLDAGPAFGDVYDSRRSDTVAHLARLQSMRAAQHHHPDRLHSVRSGGGDSEHGGRRSSSASRAAAASGRFFGRRPTIPVNPGIAESSAEPPIELRQQSPLPPQPSATRGDVERMV</sequence>
<feature type="compositionally biased region" description="Low complexity" evidence="7">
    <location>
        <begin position="819"/>
        <end position="837"/>
    </location>
</feature>
<evidence type="ECO:0000313" key="10">
    <source>
        <dbReference type="EMBL" id="EJT77399.1"/>
    </source>
</evidence>
<feature type="transmembrane region" description="Helical" evidence="8">
    <location>
        <begin position="454"/>
        <end position="477"/>
    </location>
</feature>
<keyword evidence="5 6" id="KW-0472">Membrane</keyword>
<dbReference type="Pfam" id="PF25886">
    <property type="entry name" value="Msy1"/>
    <property type="match status" value="1"/>
</dbReference>
<dbReference type="GO" id="GO:0015275">
    <property type="term" value="F:stretch-activated, monoatomic cation-selective, calcium channel activity"/>
    <property type="evidence" value="ECO:0007669"/>
    <property type="project" value="EnsemblFungi"/>
</dbReference>
<evidence type="ECO:0000256" key="1">
    <source>
        <dbReference type="ARBA" id="ARBA00004127"/>
    </source>
</evidence>
<dbReference type="Proteomes" id="UP000006039">
    <property type="component" value="Unassembled WGS sequence"/>
</dbReference>
<dbReference type="InterPro" id="IPR002048">
    <property type="entry name" value="EF_hand_dom"/>
</dbReference>
<reference evidence="12" key="1">
    <citation type="submission" date="2010-07" db="EMBL/GenBank/DDBJ databases">
        <title>The genome sequence of Gaeumannomyces graminis var. tritici strain R3-111a-1.</title>
        <authorList>
            <consortium name="The Broad Institute Genome Sequencing Platform"/>
            <person name="Ma L.-J."/>
            <person name="Dead R."/>
            <person name="Young S."/>
            <person name="Zeng Q."/>
            <person name="Koehrsen M."/>
            <person name="Alvarado L."/>
            <person name="Berlin A."/>
            <person name="Chapman S.B."/>
            <person name="Chen Z."/>
            <person name="Freedman E."/>
            <person name="Gellesch M."/>
            <person name="Goldberg J."/>
            <person name="Griggs A."/>
            <person name="Gujja S."/>
            <person name="Heilman E.R."/>
            <person name="Heiman D."/>
            <person name="Hepburn T."/>
            <person name="Howarth C."/>
            <person name="Jen D."/>
            <person name="Larson L."/>
            <person name="Mehta T."/>
            <person name="Neiman D."/>
            <person name="Pearson M."/>
            <person name="Roberts A."/>
            <person name="Saif S."/>
            <person name="Shea T."/>
            <person name="Shenoy N."/>
            <person name="Sisk P."/>
            <person name="Stolte C."/>
            <person name="Sykes S."/>
            <person name="Walk T."/>
            <person name="White J."/>
            <person name="Yandava C."/>
            <person name="Haas B."/>
            <person name="Nusbaum C."/>
            <person name="Birren B."/>
        </authorList>
    </citation>
    <scope>NUCLEOTIDE SEQUENCE [LARGE SCALE GENOMIC DNA]</scope>
    <source>
        <strain evidence="12">R3-111a-1</strain>
    </source>
</reference>
<evidence type="ECO:0000256" key="6">
    <source>
        <dbReference type="PIRNR" id="PIRNR017209"/>
    </source>
</evidence>
<proteinExistence type="inferred from homology"/>
<dbReference type="SUPFAM" id="SSF50182">
    <property type="entry name" value="Sm-like ribonucleoproteins"/>
    <property type="match status" value="1"/>
</dbReference>
<keyword evidence="4 8" id="KW-1133">Transmembrane helix</keyword>
<dbReference type="VEuPathDB" id="FungiDB:GGTG_07311"/>
<feature type="compositionally biased region" description="Low complexity" evidence="7">
    <location>
        <begin position="714"/>
        <end position="750"/>
    </location>
</feature>
<dbReference type="OrthoDB" id="544685at2759"/>